<dbReference type="InterPro" id="IPR009003">
    <property type="entry name" value="Peptidase_S1_PA"/>
</dbReference>
<keyword evidence="1" id="KW-0472">Membrane</keyword>
<proteinExistence type="predicted"/>
<dbReference type="SMART" id="SM00020">
    <property type="entry name" value="Tryp_SPc"/>
    <property type="match status" value="1"/>
</dbReference>
<dbReference type="PANTHER" id="PTHR24260">
    <property type="match status" value="1"/>
</dbReference>
<name>A0A8S1J7M0_9CHLO</name>
<dbReference type="InterPro" id="IPR001254">
    <property type="entry name" value="Trypsin_dom"/>
</dbReference>
<feature type="transmembrane region" description="Helical" evidence="1">
    <location>
        <begin position="37"/>
        <end position="56"/>
    </location>
</feature>
<dbReference type="Gene3D" id="2.40.10.10">
    <property type="entry name" value="Trypsin-like serine proteases"/>
    <property type="match status" value="1"/>
</dbReference>
<dbReference type="AlphaFoldDB" id="A0A8S1J7M0"/>
<protein>
    <recommendedName>
        <fullName evidence="2">Peptidase S1 domain-containing protein</fullName>
    </recommendedName>
</protein>
<reference evidence="3" key="1">
    <citation type="submission" date="2020-12" db="EMBL/GenBank/DDBJ databases">
        <authorList>
            <person name="Iha C."/>
        </authorList>
    </citation>
    <scope>NUCLEOTIDE SEQUENCE</scope>
</reference>
<dbReference type="PROSITE" id="PS50240">
    <property type="entry name" value="TRYPSIN_DOM"/>
    <property type="match status" value="1"/>
</dbReference>
<evidence type="ECO:0000259" key="2">
    <source>
        <dbReference type="PROSITE" id="PS50240"/>
    </source>
</evidence>
<gene>
    <name evidence="3" type="ORF">OSTQU699_LOCUS8618</name>
</gene>
<dbReference type="OrthoDB" id="547031at2759"/>
<evidence type="ECO:0000313" key="4">
    <source>
        <dbReference type="Proteomes" id="UP000708148"/>
    </source>
</evidence>
<dbReference type="GO" id="GO:0004252">
    <property type="term" value="F:serine-type endopeptidase activity"/>
    <property type="evidence" value="ECO:0007669"/>
    <property type="project" value="InterPro"/>
</dbReference>
<dbReference type="InterPro" id="IPR051333">
    <property type="entry name" value="CLIP_Serine_Protease"/>
</dbReference>
<keyword evidence="1" id="KW-0812">Transmembrane</keyword>
<comment type="caution">
    <text evidence="3">The sequence shown here is derived from an EMBL/GenBank/DDBJ whole genome shotgun (WGS) entry which is preliminary data.</text>
</comment>
<dbReference type="EMBL" id="CAJHUC010002134">
    <property type="protein sequence ID" value="CAD7703261.1"/>
    <property type="molecule type" value="Genomic_DNA"/>
</dbReference>
<keyword evidence="4" id="KW-1185">Reference proteome</keyword>
<organism evidence="3 4">
    <name type="scientific">Ostreobium quekettii</name>
    <dbReference type="NCBI Taxonomy" id="121088"/>
    <lineage>
        <taxon>Eukaryota</taxon>
        <taxon>Viridiplantae</taxon>
        <taxon>Chlorophyta</taxon>
        <taxon>core chlorophytes</taxon>
        <taxon>Ulvophyceae</taxon>
        <taxon>TCBD clade</taxon>
        <taxon>Bryopsidales</taxon>
        <taxon>Ostreobineae</taxon>
        <taxon>Ostreobiaceae</taxon>
        <taxon>Ostreobium</taxon>
    </lineage>
</organism>
<dbReference type="GO" id="GO:0006508">
    <property type="term" value="P:proteolysis"/>
    <property type="evidence" value="ECO:0007669"/>
    <property type="project" value="InterPro"/>
</dbReference>
<sequence>MPFSGRAPAGQHTESKLRTARSSCMDAMRPHLVWRGLWLAMPAFLAAGMIFFGTALPTVAGETADLVDASADSPVAATECHLHYPFVVNILDPLHKTHMCTGVLIQSHIVLSTASCLRLIEAGEDLPYTRPGSCNLNKYDGPEGNEEVIRVQEKIVHEEYTGQPQGGSNFALLVLKDKMKKHTPIHRTTSIQGCTSANLSTVGWFANPIDDSPSPFLYVAWSLSHIAPDKCEETLDKMKNPLPKDAICAITPPSSNRAWDEGAPLLCYDHNGDPSLVGLGTFDGALPGKKTYSPYVYTHISEMKGWIDKNIKTFVDKTEL</sequence>
<dbReference type="Proteomes" id="UP000708148">
    <property type="component" value="Unassembled WGS sequence"/>
</dbReference>
<dbReference type="InterPro" id="IPR043504">
    <property type="entry name" value="Peptidase_S1_PA_chymotrypsin"/>
</dbReference>
<dbReference type="Pfam" id="PF00089">
    <property type="entry name" value="Trypsin"/>
    <property type="match status" value="1"/>
</dbReference>
<feature type="domain" description="Peptidase S1" evidence="2">
    <location>
        <begin position="58"/>
        <end position="312"/>
    </location>
</feature>
<accession>A0A8S1J7M0</accession>
<evidence type="ECO:0000313" key="3">
    <source>
        <dbReference type="EMBL" id="CAD7703261.1"/>
    </source>
</evidence>
<dbReference type="PANTHER" id="PTHR24260:SF147">
    <property type="entry name" value="EG:BACR7A4.3 PROTEIN-RELATED"/>
    <property type="match status" value="1"/>
</dbReference>
<keyword evidence="1" id="KW-1133">Transmembrane helix</keyword>
<dbReference type="SUPFAM" id="SSF50494">
    <property type="entry name" value="Trypsin-like serine proteases"/>
    <property type="match status" value="1"/>
</dbReference>
<evidence type="ECO:0000256" key="1">
    <source>
        <dbReference type="SAM" id="Phobius"/>
    </source>
</evidence>